<feature type="compositionally biased region" description="Basic and acidic residues" evidence="1">
    <location>
        <begin position="15"/>
        <end position="28"/>
    </location>
</feature>
<dbReference type="AlphaFoldDB" id="A0A7H0INC9"/>
<dbReference type="Proteomes" id="UP000516052">
    <property type="component" value="Chromosome"/>
</dbReference>
<organism evidence="2 3">
    <name type="scientific">Streptomyces roseirectus</name>
    <dbReference type="NCBI Taxonomy" id="2768066"/>
    <lineage>
        <taxon>Bacteria</taxon>
        <taxon>Bacillati</taxon>
        <taxon>Actinomycetota</taxon>
        <taxon>Actinomycetes</taxon>
        <taxon>Kitasatosporales</taxon>
        <taxon>Streptomycetaceae</taxon>
        <taxon>Streptomyces</taxon>
    </lineage>
</organism>
<feature type="region of interest" description="Disordered" evidence="1">
    <location>
        <begin position="1"/>
        <end position="32"/>
    </location>
</feature>
<reference evidence="2 3" key="1">
    <citation type="submission" date="2020-08" db="EMBL/GenBank/DDBJ databases">
        <title>A novel species.</title>
        <authorList>
            <person name="Gao J."/>
        </authorList>
    </citation>
    <scope>NUCLEOTIDE SEQUENCE [LARGE SCALE GENOMIC DNA]</scope>
    <source>
        <strain evidence="2 3">CRXT-G-22</strain>
    </source>
</reference>
<accession>A0A7H0INC9</accession>
<keyword evidence="3" id="KW-1185">Reference proteome</keyword>
<evidence type="ECO:0000313" key="3">
    <source>
        <dbReference type="Proteomes" id="UP000516052"/>
    </source>
</evidence>
<dbReference type="EMBL" id="CP060828">
    <property type="protein sequence ID" value="QNP74295.1"/>
    <property type="molecule type" value="Genomic_DNA"/>
</dbReference>
<evidence type="ECO:0000256" key="1">
    <source>
        <dbReference type="SAM" id="MobiDB-lite"/>
    </source>
</evidence>
<evidence type="ECO:0000313" key="2">
    <source>
        <dbReference type="EMBL" id="QNP74295.1"/>
    </source>
</evidence>
<name>A0A7H0INC9_9ACTN</name>
<evidence type="ECO:0008006" key="4">
    <source>
        <dbReference type="Google" id="ProtNLM"/>
    </source>
</evidence>
<gene>
    <name evidence="2" type="ORF">IAG44_35800</name>
</gene>
<dbReference type="KEGG" id="sroi:IAG44_35800"/>
<sequence length="153" mass="16697">MVGESEQVPQATSRRRTEGDRERRRDLADVAAGIPPATESEVGKFRVVIYLCGALNADLKSSRDSCKAYADSLSWDVVAVIEDRDGLLPPDGRSGLNLAIERIKAREAGALLTPWQMMISSIPSEFHEVSREIEGLGGFVQVMAVDYGRSESS</sequence>
<proteinExistence type="predicted"/>
<protein>
    <recommendedName>
        <fullName evidence="4">Resolvase/invertase-type recombinase catalytic domain-containing protein</fullName>
    </recommendedName>
</protein>
<dbReference type="RefSeq" id="WP_187751220.1">
    <property type="nucleotide sequence ID" value="NZ_CP060828.1"/>
</dbReference>